<feature type="region of interest" description="Disordered" evidence="1">
    <location>
        <begin position="1"/>
        <end position="25"/>
    </location>
</feature>
<name>A0A5B6ZPW0_DAVIN</name>
<reference evidence="2" key="1">
    <citation type="submission" date="2019-08" db="EMBL/GenBank/DDBJ databases">
        <title>Reference gene set and small RNA set construction with multiple tissues from Davidia involucrata Baill.</title>
        <authorList>
            <person name="Yang H."/>
            <person name="Zhou C."/>
            <person name="Li G."/>
            <person name="Wang J."/>
            <person name="Gao P."/>
            <person name="Wang M."/>
            <person name="Wang R."/>
            <person name="Zhao Y."/>
        </authorList>
    </citation>
    <scope>NUCLEOTIDE SEQUENCE</scope>
    <source>
        <tissue evidence="2">Mixed with DoveR01_LX</tissue>
    </source>
</reference>
<proteinExistence type="predicted"/>
<dbReference type="PANTHER" id="PTHR47871">
    <property type="entry name" value="NAC DOMAIN-CONTAINING PROTEIN 8"/>
    <property type="match status" value="1"/>
</dbReference>
<gene>
    <name evidence="2" type="ORF">Din_014264</name>
</gene>
<protein>
    <submittedName>
        <fullName evidence="2">Uncharacterized protein</fullName>
    </submittedName>
</protein>
<dbReference type="PANTHER" id="PTHR47871:SF2">
    <property type="entry name" value="OS03G0221300 PROTEIN"/>
    <property type="match status" value="1"/>
</dbReference>
<evidence type="ECO:0000256" key="1">
    <source>
        <dbReference type="SAM" id="MobiDB-lite"/>
    </source>
</evidence>
<feature type="compositionally biased region" description="Basic and acidic residues" evidence="1">
    <location>
        <begin position="14"/>
        <end position="25"/>
    </location>
</feature>
<feature type="compositionally biased region" description="Polar residues" evidence="1">
    <location>
        <begin position="1"/>
        <end position="13"/>
    </location>
</feature>
<feature type="region of interest" description="Disordered" evidence="1">
    <location>
        <begin position="248"/>
        <end position="268"/>
    </location>
</feature>
<evidence type="ECO:0000313" key="2">
    <source>
        <dbReference type="EMBL" id="MPA44823.1"/>
    </source>
</evidence>
<dbReference type="AlphaFoldDB" id="A0A5B6ZPW0"/>
<organism evidence="2">
    <name type="scientific">Davidia involucrata</name>
    <name type="common">Dove tree</name>
    <dbReference type="NCBI Taxonomy" id="16924"/>
    <lineage>
        <taxon>Eukaryota</taxon>
        <taxon>Viridiplantae</taxon>
        <taxon>Streptophyta</taxon>
        <taxon>Embryophyta</taxon>
        <taxon>Tracheophyta</taxon>
        <taxon>Spermatophyta</taxon>
        <taxon>Magnoliopsida</taxon>
        <taxon>eudicotyledons</taxon>
        <taxon>Gunneridae</taxon>
        <taxon>Pentapetalae</taxon>
        <taxon>asterids</taxon>
        <taxon>Cornales</taxon>
        <taxon>Nyssaceae</taxon>
        <taxon>Davidia</taxon>
    </lineage>
</organism>
<dbReference type="EMBL" id="GHES01014264">
    <property type="protein sequence ID" value="MPA44823.1"/>
    <property type="molecule type" value="Transcribed_RNA"/>
</dbReference>
<sequence length="735" mass="81667">MGQLSGSDNTLFKSENETRDGVWTEEHDRVPLKQRLKMLLASKRLSDFSDIKFQKESKSPSTPPIDIIVKKEDQHCDSQGSHPACAAGEQRNERFLTEQSNAGVLGEYSYQGTQVNEYSCSNRIASSEVNADTVRVEKVDATASTLLQCSIPSKHPDNVKVEFIDNCLMSSLENVVKGSSGAAVQVIKIKTEIPNDFEDDLDHIALKDRRRMLLSRKSLELRKPLLEGDSSRLSNPIVEDTIQSIAGMQKGESHSGDGEPSGGVNHTSDVLERNASDFCKMSEPGSLNGIIAGSSCTTNQCSALTGSCSHTASTKSGSFMGLQESDRICSSKIDSTAYESCGGQDLLSGGSKSMLSSASTTFVNVKVELLDNNGLQSLEKNVVGDFPYSKIVSVKSELETPDESYGDEVDHMLLQDRIKLMASREVPNLDFSRNFKCLRKIVPSAIDCTPIVSEPAKPLKISRLRKRRKTATDSVETALEEDAPGLLQVLIDKGVSVNEIKLYGEMESDEALDNSFSEDSFAELEAVISKLFSQRHSILKFAPIRCTKGEKASYCLACLISLVEQARYLQFRKWPVEWGWCRDFQSFIFVFERHNRIVLERPEYGYATYFFELVHSVPIDWQIKRLVIAMKLTNCSRVNLIENKALLVGEDLTECEARVLMEYGWVPNSGIGTMLNYCDRVVHDRKNESDSSEWRSKIGKFLMNGYNGGTIVPTDIPKKVTEYSGAQSPQIKLEL</sequence>
<accession>A0A5B6ZPW0</accession>